<protein>
    <submittedName>
        <fullName evidence="2">Uncharacterized protein</fullName>
    </submittedName>
</protein>
<keyword evidence="3" id="KW-1185">Reference proteome</keyword>
<evidence type="ECO:0000313" key="3">
    <source>
        <dbReference type="Proteomes" id="UP000619244"/>
    </source>
</evidence>
<name>A0A918ND97_9ACTN</name>
<feature type="region of interest" description="Disordered" evidence="1">
    <location>
        <begin position="1"/>
        <end position="108"/>
    </location>
</feature>
<comment type="caution">
    <text evidence="2">The sequence shown here is derived from an EMBL/GenBank/DDBJ whole genome shotgun (WGS) entry which is preliminary data.</text>
</comment>
<dbReference type="Gene3D" id="3.20.20.150">
    <property type="entry name" value="Divalent-metal-dependent TIM barrel enzymes"/>
    <property type="match status" value="1"/>
</dbReference>
<dbReference type="EMBL" id="BMVU01000003">
    <property type="protein sequence ID" value="GGX59444.1"/>
    <property type="molecule type" value="Genomic_DNA"/>
</dbReference>
<proteinExistence type="predicted"/>
<gene>
    <name evidence="2" type="ORF">GCM10010358_12380</name>
</gene>
<sequence length="108" mass="11003">MSKRFNPVPEDRFTPGLWTVGRRGRDLFGDATRPDPAGPVTRLSEPGAHGGTFHDGPVPFGASGRDGLSGAPAGPVAQATFGPEPGAARGTASGHLGRLAADHLPGVR</sequence>
<organism evidence="2 3">
    <name type="scientific">Streptomyces minutiscleroticus</name>
    <dbReference type="NCBI Taxonomy" id="68238"/>
    <lineage>
        <taxon>Bacteria</taxon>
        <taxon>Bacillati</taxon>
        <taxon>Actinomycetota</taxon>
        <taxon>Actinomycetes</taxon>
        <taxon>Kitasatosporales</taxon>
        <taxon>Streptomycetaceae</taxon>
        <taxon>Streptomyces</taxon>
    </lineage>
</organism>
<reference evidence="2" key="1">
    <citation type="journal article" date="2014" name="Int. J. Syst. Evol. Microbiol.">
        <title>Complete genome sequence of Corynebacterium casei LMG S-19264T (=DSM 44701T), isolated from a smear-ripened cheese.</title>
        <authorList>
            <consortium name="US DOE Joint Genome Institute (JGI-PGF)"/>
            <person name="Walter F."/>
            <person name="Albersmeier A."/>
            <person name="Kalinowski J."/>
            <person name="Ruckert C."/>
        </authorList>
    </citation>
    <scope>NUCLEOTIDE SEQUENCE</scope>
    <source>
        <strain evidence="2">JCM 4790</strain>
    </source>
</reference>
<dbReference type="Proteomes" id="UP000619244">
    <property type="component" value="Unassembled WGS sequence"/>
</dbReference>
<accession>A0A918ND97</accession>
<dbReference type="AlphaFoldDB" id="A0A918ND97"/>
<reference evidence="2" key="2">
    <citation type="submission" date="2020-09" db="EMBL/GenBank/DDBJ databases">
        <authorList>
            <person name="Sun Q."/>
            <person name="Ohkuma M."/>
        </authorList>
    </citation>
    <scope>NUCLEOTIDE SEQUENCE</scope>
    <source>
        <strain evidence="2">JCM 4790</strain>
    </source>
</reference>
<evidence type="ECO:0000313" key="2">
    <source>
        <dbReference type="EMBL" id="GGX59444.1"/>
    </source>
</evidence>
<evidence type="ECO:0000256" key="1">
    <source>
        <dbReference type="SAM" id="MobiDB-lite"/>
    </source>
</evidence>